<accession>A0A9D1G402</accession>
<evidence type="ECO:0000313" key="1">
    <source>
        <dbReference type="EMBL" id="HIS96577.1"/>
    </source>
</evidence>
<organism evidence="1 2">
    <name type="scientific">Candidatus Scatomorpha pullistercoris</name>
    <dbReference type="NCBI Taxonomy" id="2840929"/>
    <lineage>
        <taxon>Bacteria</taxon>
        <taxon>Bacillati</taxon>
        <taxon>Bacillota</taxon>
        <taxon>Clostridia</taxon>
        <taxon>Eubacteriales</taxon>
        <taxon>Candidatus Scatomorpha</taxon>
    </lineage>
</organism>
<reference evidence="1" key="2">
    <citation type="journal article" date="2021" name="PeerJ">
        <title>Extensive microbial diversity within the chicken gut microbiome revealed by metagenomics and culture.</title>
        <authorList>
            <person name="Gilroy R."/>
            <person name="Ravi A."/>
            <person name="Getino M."/>
            <person name="Pursley I."/>
            <person name="Horton D.L."/>
            <person name="Alikhan N.F."/>
            <person name="Baker D."/>
            <person name="Gharbi K."/>
            <person name="Hall N."/>
            <person name="Watson M."/>
            <person name="Adriaenssens E.M."/>
            <person name="Foster-Nyarko E."/>
            <person name="Jarju S."/>
            <person name="Secka A."/>
            <person name="Antonio M."/>
            <person name="Oren A."/>
            <person name="Chaudhuri R.R."/>
            <person name="La Ragione R."/>
            <person name="Hildebrand F."/>
            <person name="Pallen M.J."/>
        </authorList>
    </citation>
    <scope>NUCLEOTIDE SEQUENCE</scope>
    <source>
        <strain evidence="1">ChiHecec3B27-6122</strain>
    </source>
</reference>
<comment type="caution">
    <text evidence="1">The sequence shown here is derived from an EMBL/GenBank/DDBJ whole genome shotgun (WGS) entry which is preliminary data.</text>
</comment>
<dbReference type="EMBL" id="DVJS01000027">
    <property type="protein sequence ID" value="HIS96577.1"/>
    <property type="molecule type" value="Genomic_DNA"/>
</dbReference>
<dbReference type="Proteomes" id="UP000886876">
    <property type="component" value="Unassembled WGS sequence"/>
</dbReference>
<sequence length="119" mass="13247">MLTRSASELNLTNFTPSSSHHISVKALPETIAPESSIRELSDAMISASDTISSVFTTLPAFDAEHKKRQAATRPQLSNRLTAGLMRIRLLKIDIRSIIKNIACKPQPDQQAIYFVTYFD</sequence>
<protein>
    <submittedName>
        <fullName evidence="1">Uncharacterized protein</fullName>
    </submittedName>
</protein>
<evidence type="ECO:0000313" key="2">
    <source>
        <dbReference type="Proteomes" id="UP000886876"/>
    </source>
</evidence>
<proteinExistence type="predicted"/>
<gene>
    <name evidence="1" type="ORF">IAD42_01225</name>
</gene>
<name>A0A9D1G402_9FIRM</name>
<dbReference type="AlphaFoldDB" id="A0A9D1G402"/>
<reference evidence="1" key="1">
    <citation type="submission" date="2020-10" db="EMBL/GenBank/DDBJ databases">
        <authorList>
            <person name="Gilroy R."/>
        </authorList>
    </citation>
    <scope>NUCLEOTIDE SEQUENCE</scope>
    <source>
        <strain evidence="1">ChiHecec3B27-6122</strain>
    </source>
</reference>